<keyword evidence="2" id="KW-1185">Reference proteome</keyword>
<organism evidence="1 2">
    <name type="scientific">Ricinus communis</name>
    <name type="common">Castor bean</name>
    <dbReference type="NCBI Taxonomy" id="3988"/>
    <lineage>
        <taxon>Eukaryota</taxon>
        <taxon>Viridiplantae</taxon>
        <taxon>Streptophyta</taxon>
        <taxon>Embryophyta</taxon>
        <taxon>Tracheophyta</taxon>
        <taxon>Spermatophyta</taxon>
        <taxon>Magnoliopsida</taxon>
        <taxon>eudicotyledons</taxon>
        <taxon>Gunneridae</taxon>
        <taxon>Pentapetalae</taxon>
        <taxon>rosids</taxon>
        <taxon>fabids</taxon>
        <taxon>Malpighiales</taxon>
        <taxon>Euphorbiaceae</taxon>
        <taxon>Acalyphoideae</taxon>
        <taxon>Acalypheae</taxon>
        <taxon>Ricinus</taxon>
    </lineage>
</organism>
<dbReference type="InParanoid" id="B9T4K0"/>
<proteinExistence type="predicted"/>
<sequence>MQEEFVIPVSVLTNDEDDDLIEARRKMKEYGLREIASMKNLRSNDNLGEEKVLSNVGEDEIEGSSIDNEEKSYDYFESNDYGSYYKDPNDGCGDSALRRNNNTYKFDLNTKVVEIQFF</sequence>
<protein>
    <submittedName>
        <fullName evidence="1">Uncharacterized protein</fullName>
    </submittedName>
</protein>
<reference evidence="2" key="1">
    <citation type="journal article" date="2010" name="Nat. Biotechnol.">
        <title>Draft genome sequence of the oilseed species Ricinus communis.</title>
        <authorList>
            <person name="Chan A.P."/>
            <person name="Crabtree J."/>
            <person name="Zhao Q."/>
            <person name="Lorenzi H."/>
            <person name="Orvis J."/>
            <person name="Puiu D."/>
            <person name="Melake-Berhan A."/>
            <person name="Jones K.M."/>
            <person name="Redman J."/>
            <person name="Chen G."/>
            <person name="Cahoon E.B."/>
            <person name="Gedil M."/>
            <person name="Stanke M."/>
            <person name="Haas B.J."/>
            <person name="Wortman J.R."/>
            <person name="Fraser-Liggett C.M."/>
            <person name="Ravel J."/>
            <person name="Rabinowicz P.D."/>
        </authorList>
    </citation>
    <scope>NUCLEOTIDE SEQUENCE [LARGE SCALE GENOMIC DNA]</scope>
    <source>
        <strain evidence="2">cv. Hale</strain>
    </source>
</reference>
<evidence type="ECO:0000313" key="2">
    <source>
        <dbReference type="Proteomes" id="UP000008311"/>
    </source>
</evidence>
<evidence type="ECO:0000313" key="1">
    <source>
        <dbReference type="EMBL" id="EEF29206.1"/>
    </source>
</evidence>
<name>B9T4K0_RICCO</name>
<accession>B9T4K0</accession>
<dbReference type="EMBL" id="EQ974474">
    <property type="protein sequence ID" value="EEF29206.1"/>
    <property type="molecule type" value="Genomic_DNA"/>
</dbReference>
<dbReference type="Proteomes" id="UP000008311">
    <property type="component" value="Unassembled WGS sequence"/>
</dbReference>
<dbReference type="AlphaFoldDB" id="B9T4K0"/>
<gene>
    <name evidence="1" type="ORF">RCOM_0477930</name>
</gene>